<dbReference type="Proteomes" id="UP000809621">
    <property type="component" value="Unassembled WGS sequence"/>
</dbReference>
<comment type="similarity">
    <text evidence="3">Belongs to the IspD/TarI cytidylyltransferase family. IspD subfamily.</text>
</comment>
<dbReference type="SUPFAM" id="SSF53448">
    <property type="entry name" value="Nucleotide-diphospho-sugar transferases"/>
    <property type="match status" value="1"/>
</dbReference>
<comment type="pathway">
    <text evidence="3">Isoprenoid biosynthesis; isopentenyl diphosphate biosynthesis via DXP pathway; isopentenyl diphosphate from 1-deoxy-D-xylulose 5-phosphate: step 2/6.</text>
</comment>
<dbReference type="EMBL" id="JAFEUM010000007">
    <property type="protein sequence ID" value="MBM7037889.1"/>
    <property type="molecule type" value="Genomic_DNA"/>
</dbReference>
<dbReference type="HAMAP" id="MF_00108">
    <property type="entry name" value="IspD"/>
    <property type="match status" value="1"/>
</dbReference>
<dbReference type="CDD" id="cd02516">
    <property type="entry name" value="CDP-ME_synthetase"/>
    <property type="match status" value="1"/>
</dbReference>
<proteinExistence type="inferred from homology"/>
<reference evidence="4 5" key="1">
    <citation type="submission" date="2021-02" db="EMBL/GenBank/DDBJ databases">
        <authorList>
            <person name="Park J.-S."/>
        </authorList>
    </citation>
    <scope>NUCLEOTIDE SEQUENCE [LARGE SCALE GENOMIC DNA]</scope>
    <source>
        <strain evidence="4 5">188UL20-2</strain>
    </source>
</reference>
<gene>
    <name evidence="3 4" type="primary">ispD</name>
    <name evidence="4" type="ORF">JQC93_15915</name>
</gene>
<accession>A0ABS2HPD7</accession>
<comment type="function">
    <text evidence="3">Catalyzes the formation of 4-diphosphocytidyl-2-C-methyl-D-erythritol from CTP and 2-C-methyl-D-erythritol 4-phosphate (MEP).</text>
</comment>
<comment type="caution">
    <text evidence="4">The sequence shown here is derived from an EMBL/GenBank/DDBJ whole genome shotgun (WGS) entry which is preliminary data.</text>
</comment>
<feature type="site" description="Positions MEP for the nucleophilic attack" evidence="3">
    <location>
        <position position="214"/>
    </location>
</feature>
<keyword evidence="2 3" id="KW-0548">Nucleotidyltransferase</keyword>
<feature type="site" description="Positions MEP for the nucleophilic attack" evidence="3">
    <location>
        <position position="158"/>
    </location>
</feature>
<dbReference type="InterPro" id="IPR029044">
    <property type="entry name" value="Nucleotide-diphossugar_trans"/>
</dbReference>
<dbReference type="PANTHER" id="PTHR32125">
    <property type="entry name" value="2-C-METHYL-D-ERYTHRITOL 4-PHOSPHATE CYTIDYLYLTRANSFERASE, CHLOROPLASTIC"/>
    <property type="match status" value="1"/>
</dbReference>
<dbReference type="PANTHER" id="PTHR32125:SF4">
    <property type="entry name" value="2-C-METHYL-D-ERYTHRITOL 4-PHOSPHATE CYTIDYLYLTRANSFERASE, CHLOROPLASTIC"/>
    <property type="match status" value="1"/>
</dbReference>
<dbReference type="InterPro" id="IPR050088">
    <property type="entry name" value="IspD/TarI_cytidylyltransf_bact"/>
</dbReference>
<feature type="site" description="Transition state stabilizer" evidence="3">
    <location>
        <position position="27"/>
    </location>
</feature>
<keyword evidence="1 3" id="KW-0808">Transferase</keyword>
<dbReference type="GO" id="GO:0050518">
    <property type="term" value="F:2-C-methyl-D-erythritol 4-phosphate cytidylyltransferase activity"/>
    <property type="evidence" value="ECO:0007669"/>
    <property type="project" value="UniProtKB-EC"/>
</dbReference>
<comment type="catalytic activity">
    <reaction evidence="3">
        <text>2-C-methyl-D-erythritol 4-phosphate + CTP + H(+) = 4-CDP-2-C-methyl-D-erythritol + diphosphate</text>
        <dbReference type="Rhea" id="RHEA:13429"/>
        <dbReference type="ChEBI" id="CHEBI:15378"/>
        <dbReference type="ChEBI" id="CHEBI:33019"/>
        <dbReference type="ChEBI" id="CHEBI:37563"/>
        <dbReference type="ChEBI" id="CHEBI:57823"/>
        <dbReference type="ChEBI" id="CHEBI:58262"/>
        <dbReference type="EC" id="2.7.7.60"/>
    </reaction>
</comment>
<evidence type="ECO:0000313" key="4">
    <source>
        <dbReference type="EMBL" id="MBM7037889.1"/>
    </source>
</evidence>
<evidence type="ECO:0000256" key="3">
    <source>
        <dbReference type="HAMAP-Rule" id="MF_00108"/>
    </source>
</evidence>
<dbReference type="NCBIfam" id="TIGR00453">
    <property type="entry name" value="ispD"/>
    <property type="match status" value="1"/>
</dbReference>
<name>A0ABS2HPD7_9VIBR</name>
<evidence type="ECO:0000256" key="2">
    <source>
        <dbReference type="ARBA" id="ARBA00022695"/>
    </source>
</evidence>
<dbReference type="InterPro" id="IPR034683">
    <property type="entry name" value="IspD/TarI"/>
</dbReference>
<dbReference type="EC" id="2.7.7.60" evidence="3"/>
<evidence type="ECO:0000256" key="1">
    <source>
        <dbReference type="ARBA" id="ARBA00022679"/>
    </source>
</evidence>
<sequence>MPENTLSIVAIVPAAGVGSRMQADRPKQYLTLQNKTILEHTVHQLLAHPLIHRVIIALSEQDPYFDSLPLSNDPRVTRVCGGKERADSVLSGLNAVVEPHNTFALVHDAARPNVSHQDISRLIDTGVKHPVGAILASPVKDTMKRSNMSGEITQTVDREKLWHALTPQLFNAEQLKMALEHGLKTGAVITDEASAMENIDRFPSIVAGRSDNIKVTSPEDLELMTFYLSKRDFQETTDV</sequence>
<organism evidence="4 5">
    <name type="scientific">Vibrio ulleungensis</name>
    <dbReference type="NCBI Taxonomy" id="2807619"/>
    <lineage>
        <taxon>Bacteria</taxon>
        <taxon>Pseudomonadati</taxon>
        <taxon>Pseudomonadota</taxon>
        <taxon>Gammaproteobacteria</taxon>
        <taxon>Vibrionales</taxon>
        <taxon>Vibrionaceae</taxon>
        <taxon>Vibrio</taxon>
    </lineage>
</organism>
<dbReference type="RefSeq" id="WP_205159390.1">
    <property type="nucleotide sequence ID" value="NZ_JAFEUM010000007.1"/>
</dbReference>
<dbReference type="InterPro" id="IPR001228">
    <property type="entry name" value="IspD"/>
</dbReference>
<feature type="site" description="Transition state stabilizer" evidence="3">
    <location>
        <position position="20"/>
    </location>
</feature>
<protein>
    <recommendedName>
        <fullName evidence="3">2-C-methyl-D-erythritol 4-phosphate cytidylyltransferase</fullName>
        <ecNumber evidence="3">2.7.7.60</ecNumber>
    </recommendedName>
    <alternativeName>
        <fullName evidence="3">4-diphosphocytidyl-2C-methyl-D-erythritol synthase</fullName>
    </alternativeName>
    <alternativeName>
        <fullName evidence="3">MEP cytidylyltransferase</fullName>
        <shortName evidence="3">MCT</shortName>
    </alternativeName>
</protein>
<evidence type="ECO:0000313" key="5">
    <source>
        <dbReference type="Proteomes" id="UP000809621"/>
    </source>
</evidence>
<keyword evidence="3" id="KW-0414">Isoprene biosynthesis</keyword>
<keyword evidence="5" id="KW-1185">Reference proteome</keyword>
<dbReference type="Pfam" id="PF01128">
    <property type="entry name" value="IspD"/>
    <property type="match status" value="1"/>
</dbReference>
<dbReference type="Gene3D" id="3.90.550.10">
    <property type="entry name" value="Spore Coat Polysaccharide Biosynthesis Protein SpsA, Chain A"/>
    <property type="match status" value="1"/>
</dbReference>